<gene>
    <name evidence="2" type="ORF">GCM10009760_58170</name>
</gene>
<name>A0ABP5M3M3_9ACTN</name>
<accession>A0ABP5M3M3</accession>
<feature type="domain" description="VOC" evidence="1">
    <location>
        <begin position="140"/>
        <end position="248"/>
    </location>
</feature>
<protein>
    <submittedName>
        <fullName evidence="2">VOC family protein</fullName>
    </submittedName>
</protein>
<dbReference type="Pfam" id="PF00903">
    <property type="entry name" value="Glyoxalase"/>
    <property type="match status" value="1"/>
</dbReference>
<organism evidence="2 3">
    <name type="scientific">Kitasatospora kazusensis</name>
    <dbReference type="NCBI Taxonomy" id="407974"/>
    <lineage>
        <taxon>Bacteria</taxon>
        <taxon>Bacillati</taxon>
        <taxon>Actinomycetota</taxon>
        <taxon>Actinomycetes</taxon>
        <taxon>Kitasatosporales</taxon>
        <taxon>Streptomycetaceae</taxon>
        <taxon>Kitasatospora</taxon>
    </lineage>
</organism>
<dbReference type="Gene3D" id="3.10.180.10">
    <property type="entry name" value="2,3-Dihydroxybiphenyl 1,2-Dioxygenase, domain 1"/>
    <property type="match status" value="2"/>
</dbReference>
<dbReference type="SUPFAM" id="SSF54593">
    <property type="entry name" value="Glyoxalase/Bleomycin resistance protein/Dihydroxybiphenyl dioxygenase"/>
    <property type="match status" value="2"/>
</dbReference>
<comment type="caution">
    <text evidence="2">The sequence shown here is derived from an EMBL/GenBank/DDBJ whole genome shotgun (WGS) entry which is preliminary data.</text>
</comment>
<dbReference type="InterPro" id="IPR052164">
    <property type="entry name" value="Anthracycline_SecMetBiosynth"/>
</dbReference>
<evidence type="ECO:0000313" key="2">
    <source>
        <dbReference type="EMBL" id="GAA2156807.1"/>
    </source>
</evidence>
<dbReference type="InterPro" id="IPR037523">
    <property type="entry name" value="VOC_core"/>
</dbReference>
<dbReference type="Pfam" id="PF18029">
    <property type="entry name" value="Glyoxalase_6"/>
    <property type="match status" value="1"/>
</dbReference>
<sequence>MTAVKVRLAQGTPCWVSLMTSDQEGAMAFYGTLLGWEYTPGPTEPGAYVRATLGGAKVAGIGGTPPPGGRPAEWTTYFAVDSADEVSQRVHECGGTVAVGPLQAEHAGRLAIAADVSGAVFGLWQGEEHLGWQVAGEPGAPAWNELLTPDVPAAAGFYRAVLGQQPSPGPDGTTRLLVDGEPVAGVRRGSGARRPRWQVHFAVADADLTARQAVGLGGQILDGPLDTPRGRVARLADPQGGRFAVVQL</sequence>
<reference evidence="3" key="1">
    <citation type="journal article" date="2019" name="Int. J. Syst. Evol. Microbiol.">
        <title>The Global Catalogue of Microorganisms (GCM) 10K type strain sequencing project: providing services to taxonomists for standard genome sequencing and annotation.</title>
        <authorList>
            <consortium name="The Broad Institute Genomics Platform"/>
            <consortium name="The Broad Institute Genome Sequencing Center for Infectious Disease"/>
            <person name="Wu L."/>
            <person name="Ma J."/>
        </authorList>
    </citation>
    <scope>NUCLEOTIDE SEQUENCE [LARGE SCALE GENOMIC DNA]</scope>
    <source>
        <strain evidence="3">JCM 14560</strain>
    </source>
</reference>
<dbReference type="CDD" id="cd07247">
    <property type="entry name" value="SgaA_N_like"/>
    <property type="match status" value="2"/>
</dbReference>
<dbReference type="PANTHER" id="PTHR33993:SF10">
    <property type="entry name" value="CONSERVED PROTEIN"/>
    <property type="match status" value="1"/>
</dbReference>
<dbReference type="InterPro" id="IPR004360">
    <property type="entry name" value="Glyas_Fos-R_dOase_dom"/>
</dbReference>
<evidence type="ECO:0000259" key="1">
    <source>
        <dbReference type="PROSITE" id="PS51819"/>
    </source>
</evidence>
<keyword evidence="3" id="KW-1185">Reference proteome</keyword>
<proteinExistence type="predicted"/>
<evidence type="ECO:0000313" key="3">
    <source>
        <dbReference type="Proteomes" id="UP001422759"/>
    </source>
</evidence>
<dbReference type="EMBL" id="BAAANT010000054">
    <property type="protein sequence ID" value="GAA2156807.1"/>
    <property type="molecule type" value="Genomic_DNA"/>
</dbReference>
<dbReference type="Proteomes" id="UP001422759">
    <property type="component" value="Unassembled WGS sequence"/>
</dbReference>
<dbReference type="InterPro" id="IPR029068">
    <property type="entry name" value="Glyas_Bleomycin-R_OHBP_Dase"/>
</dbReference>
<feature type="domain" description="VOC" evidence="1">
    <location>
        <begin position="12"/>
        <end position="126"/>
    </location>
</feature>
<dbReference type="PROSITE" id="PS51819">
    <property type="entry name" value="VOC"/>
    <property type="match status" value="2"/>
</dbReference>
<dbReference type="PANTHER" id="PTHR33993">
    <property type="entry name" value="GLYOXALASE-RELATED"/>
    <property type="match status" value="1"/>
</dbReference>
<dbReference type="InterPro" id="IPR041581">
    <property type="entry name" value="Glyoxalase_6"/>
</dbReference>